<dbReference type="Pfam" id="PF01321">
    <property type="entry name" value="Creatinase_N"/>
    <property type="match status" value="1"/>
</dbReference>
<keyword evidence="9" id="KW-1185">Reference proteome</keyword>
<evidence type="ECO:0000256" key="5">
    <source>
        <dbReference type="RuleBase" id="RU000590"/>
    </source>
</evidence>
<feature type="domain" description="Creatinase N-terminal" evidence="7">
    <location>
        <begin position="4"/>
        <end position="131"/>
    </location>
</feature>
<dbReference type="InterPro" id="IPR001131">
    <property type="entry name" value="Peptidase_M24B_aminopep-P_CS"/>
</dbReference>
<dbReference type="Gene3D" id="3.40.350.10">
    <property type="entry name" value="Creatinase/prolidase N-terminal domain"/>
    <property type="match status" value="1"/>
</dbReference>
<dbReference type="EC" id="3.4.-.-" evidence="8"/>
<dbReference type="InterPro" id="IPR029149">
    <property type="entry name" value="Creatin/AminoP/Spt16_N"/>
</dbReference>
<keyword evidence="2 5" id="KW-0479">Metal-binding</keyword>
<gene>
    <name evidence="8" type="ORF">Mal15_41330</name>
</gene>
<dbReference type="EMBL" id="CP036264">
    <property type="protein sequence ID" value="QEG00065.1"/>
    <property type="molecule type" value="Genomic_DNA"/>
</dbReference>
<dbReference type="PANTHER" id="PTHR46112">
    <property type="entry name" value="AMINOPEPTIDASE"/>
    <property type="match status" value="1"/>
</dbReference>
<protein>
    <submittedName>
        <fullName evidence="8">Putative peptidase</fullName>
        <ecNumber evidence="8">3.4.-.-</ecNumber>
    </submittedName>
</protein>
<evidence type="ECO:0000259" key="6">
    <source>
        <dbReference type="Pfam" id="PF00557"/>
    </source>
</evidence>
<comment type="similarity">
    <text evidence="5">Belongs to the peptidase M24B family.</text>
</comment>
<dbReference type="InterPro" id="IPR036005">
    <property type="entry name" value="Creatinase/aminopeptidase-like"/>
</dbReference>
<dbReference type="GO" id="GO:0006508">
    <property type="term" value="P:proteolysis"/>
    <property type="evidence" value="ECO:0007669"/>
    <property type="project" value="UniProtKB-KW"/>
</dbReference>
<keyword evidence="3 8" id="KW-0378">Hydrolase</keyword>
<dbReference type="PROSITE" id="PS00491">
    <property type="entry name" value="PROLINE_PEPTIDASE"/>
    <property type="match status" value="1"/>
</dbReference>
<dbReference type="RefSeq" id="WP_147869364.1">
    <property type="nucleotide sequence ID" value="NZ_CP036264.1"/>
</dbReference>
<dbReference type="InterPro" id="IPR000587">
    <property type="entry name" value="Creatinase_N"/>
</dbReference>
<dbReference type="Pfam" id="PF00557">
    <property type="entry name" value="Peptidase_M24"/>
    <property type="match status" value="1"/>
</dbReference>
<dbReference type="SUPFAM" id="SSF53092">
    <property type="entry name" value="Creatinase/prolidase N-terminal domain"/>
    <property type="match status" value="1"/>
</dbReference>
<organism evidence="8 9">
    <name type="scientific">Stieleria maiorica</name>
    <dbReference type="NCBI Taxonomy" id="2795974"/>
    <lineage>
        <taxon>Bacteria</taxon>
        <taxon>Pseudomonadati</taxon>
        <taxon>Planctomycetota</taxon>
        <taxon>Planctomycetia</taxon>
        <taxon>Pirellulales</taxon>
        <taxon>Pirellulaceae</taxon>
        <taxon>Stieleria</taxon>
    </lineage>
</organism>
<dbReference type="GO" id="GO:0008237">
    <property type="term" value="F:metallopeptidase activity"/>
    <property type="evidence" value="ECO:0007669"/>
    <property type="project" value="UniProtKB-KW"/>
</dbReference>
<dbReference type="CDD" id="cd01092">
    <property type="entry name" value="APP-like"/>
    <property type="match status" value="1"/>
</dbReference>
<evidence type="ECO:0000256" key="3">
    <source>
        <dbReference type="ARBA" id="ARBA00022801"/>
    </source>
</evidence>
<accession>A0A5B9MK58</accession>
<sequence>MNDRIRKLSSQLATIEADAFLVTNEINVTYLTGFTGDSSSLLVHATGQTMLSDGRYTEQLEEECPGLAVAIKSPAEKPIDFFAEVVGGTGAARIAIEADQVTLAQVRQFKERLPEIQWVETTGVVSGHRMIKDAEEIDILRSAVRINERALQSILAKLGPDWTEQEIAYELEATIRRLGATGFSFEPIIGAGPGGAKPHYRSSLAVVGDYPTLLVDWGTKLGGYASDMTRSFHFGNPPARFLSAYEAVLESQLAAIDAIRPGVDASIVDAAARNVLKSAGLDEYFVHGLGHGVGLEIHEMPRLSAVSEDVLAPGMVITVEPGVYFGGEFGIRIEDDVLVTETGHEVLSQMPKGLDDCGLIL</sequence>
<dbReference type="Proteomes" id="UP000321353">
    <property type="component" value="Chromosome"/>
</dbReference>
<dbReference type="InterPro" id="IPR050659">
    <property type="entry name" value="Peptidase_M24B"/>
</dbReference>
<feature type="domain" description="Peptidase M24" evidence="6">
    <location>
        <begin position="139"/>
        <end position="341"/>
    </location>
</feature>
<evidence type="ECO:0000256" key="4">
    <source>
        <dbReference type="ARBA" id="ARBA00023049"/>
    </source>
</evidence>
<evidence type="ECO:0000259" key="7">
    <source>
        <dbReference type="Pfam" id="PF01321"/>
    </source>
</evidence>
<reference evidence="8 9" key="1">
    <citation type="submission" date="2019-02" db="EMBL/GenBank/DDBJ databases">
        <title>Planctomycetal bacteria perform biofilm scaping via a novel small molecule.</title>
        <authorList>
            <person name="Jeske O."/>
            <person name="Boedeker C."/>
            <person name="Wiegand S."/>
            <person name="Breitling P."/>
            <person name="Kallscheuer N."/>
            <person name="Jogler M."/>
            <person name="Rohde M."/>
            <person name="Petersen J."/>
            <person name="Medema M.H."/>
            <person name="Surup F."/>
            <person name="Jogler C."/>
        </authorList>
    </citation>
    <scope>NUCLEOTIDE SEQUENCE [LARGE SCALE GENOMIC DNA]</scope>
    <source>
        <strain evidence="8 9">Mal15</strain>
    </source>
</reference>
<name>A0A5B9MK58_9BACT</name>
<evidence type="ECO:0000256" key="1">
    <source>
        <dbReference type="ARBA" id="ARBA00022670"/>
    </source>
</evidence>
<dbReference type="GO" id="GO:0046872">
    <property type="term" value="F:metal ion binding"/>
    <property type="evidence" value="ECO:0007669"/>
    <property type="project" value="UniProtKB-KW"/>
</dbReference>
<dbReference type="AlphaFoldDB" id="A0A5B9MK58"/>
<evidence type="ECO:0000256" key="2">
    <source>
        <dbReference type="ARBA" id="ARBA00022723"/>
    </source>
</evidence>
<dbReference type="SUPFAM" id="SSF55920">
    <property type="entry name" value="Creatinase/aminopeptidase"/>
    <property type="match status" value="1"/>
</dbReference>
<evidence type="ECO:0000313" key="8">
    <source>
        <dbReference type="EMBL" id="QEG00065.1"/>
    </source>
</evidence>
<dbReference type="Gene3D" id="3.90.230.10">
    <property type="entry name" value="Creatinase/methionine aminopeptidase superfamily"/>
    <property type="match status" value="1"/>
</dbReference>
<dbReference type="PANTHER" id="PTHR46112:SF3">
    <property type="entry name" value="AMINOPEPTIDASE YPDF"/>
    <property type="match status" value="1"/>
</dbReference>
<dbReference type="InterPro" id="IPR000994">
    <property type="entry name" value="Pept_M24"/>
</dbReference>
<dbReference type="KEGG" id="smam:Mal15_41330"/>
<evidence type="ECO:0000313" key="9">
    <source>
        <dbReference type="Proteomes" id="UP000321353"/>
    </source>
</evidence>
<keyword evidence="1" id="KW-0645">Protease</keyword>
<keyword evidence="4" id="KW-0482">Metalloprotease</keyword>
<proteinExistence type="inferred from homology"/>